<dbReference type="CDD" id="cd03224">
    <property type="entry name" value="ABC_TM1139_LivF_branched"/>
    <property type="match status" value="1"/>
</dbReference>
<comment type="similarity">
    <text evidence="1">Belongs to the ABC transporter superfamily.</text>
</comment>
<accession>A0A934KH74</accession>
<evidence type="ECO:0000256" key="4">
    <source>
        <dbReference type="ARBA" id="ARBA00022840"/>
    </source>
</evidence>
<evidence type="ECO:0000259" key="6">
    <source>
        <dbReference type="PROSITE" id="PS50893"/>
    </source>
</evidence>
<dbReference type="InterPro" id="IPR017871">
    <property type="entry name" value="ABC_transporter-like_CS"/>
</dbReference>
<dbReference type="PROSITE" id="PS00211">
    <property type="entry name" value="ABC_TRANSPORTER_1"/>
    <property type="match status" value="1"/>
</dbReference>
<evidence type="ECO:0000256" key="1">
    <source>
        <dbReference type="ARBA" id="ARBA00005417"/>
    </source>
</evidence>
<keyword evidence="2" id="KW-0813">Transport</keyword>
<evidence type="ECO:0000256" key="3">
    <source>
        <dbReference type="ARBA" id="ARBA00022741"/>
    </source>
</evidence>
<evidence type="ECO:0000313" key="7">
    <source>
        <dbReference type="EMBL" id="MBJ7602803.1"/>
    </source>
</evidence>
<dbReference type="InterPro" id="IPR003593">
    <property type="entry name" value="AAA+_ATPase"/>
</dbReference>
<dbReference type="GO" id="GO:0005524">
    <property type="term" value="F:ATP binding"/>
    <property type="evidence" value="ECO:0007669"/>
    <property type="project" value="UniProtKB-KW"/>
</dbReference>
<dbReference type="InterPro" id="IPR003439">
    <property type="entry name" value="ABC_transporter-like_ATP-bd"/>
</dbReference>
<dbReference type="PANTHER" id="PTHR43820">
    <property type="entry name" value="HIGH-AFFINITY BRANCHED-CHAIN AMINO ACID TRANSPORT ATP-BINDING PROTEIN LIVF"/>
    <property type="match status" value="1"/>
</dbReference>
<dbReference type="Pfam" id="PF00005">
    <property type="entry name" value="ABC_tran"/>
    <property type="match status" value="1"/>
</dbReference>
<keyword evidence="5" id="KW-0029">Amino-acid transport</keyword>
<gene>
    <name evidence="7" type="ORF">JF888_06370</name>
</gene>
<keyword evidence="4 7" id="KW-0067">ATP-binding</keyword>
<keyword evidence="3" id="KW-0547">Nucleotide-binding</keyword>
<dbReference type="InterPro" id="IPR027417">
    <property type="entry name" value="P-loop_NTPase"/>
</dbReference>
<sequence>MPLLEVRNLSVAYDGAPALTGVSLEVEEGEIVSLVGANGAGKTTLLAAIAGLKPASAGSVLFEGRDVIGLPAHRLVQLGIGLVPEGRRLFPRQAVWRNLMLGAYRQRDRDWRQLQIDSVFQMFPVLRERRDQAAGTLSGGEQQMLAIGRALMSKPRLLLLDEPSLGIAPLLVDRIFNSLREINQRGLTLLLVEQRLKQALALAARAYVLQTGRIVLSGPSAEMAESEEVRRAYLGL</sequence>
<dbReference type="GO" id="GO:0015807">
    <property type="term" value="P:L-amino acid transport"/>
    <property type="evidence" value="ECO:0007669"/>
    <property type="project" value="TreeGrafter"/>
</dbReference>
<dbReference type="InterPro" id="IPR052156">
    <property type="entry name" value="BCAA_Transport_ATP-bd_LivF"/>
</dbReference>
<dbReference type="AlphaFoldDB" id="A0A934KH74"/>
<dbReference type="SMART" id="SM00382">
    <property type="entry name" value="AAA"/>
    <property type="match status" value="1"/>
</dbReference>
<evidence type="ECO:0000313" key="8">
    <source>
        <dbReference type="Proteomes" id="UP000620075"/>
    </source>
</evidence>
<dbReference type="PROSITE" id="PS50893">
    <property type="entry name" value="ABC_TRANSPORTER_2"/>
    <property type="match status" value="1"/>
</dbReference>
<name>A0A934KH74_9BACT</name>
<dbReference type="SUPFAM" id="SSF52540">
    <property type="entry name" value="P-loop containing nucleoside triphosphate hydrolases"/>
    <property type="match status" value="1"/>
</dbReference>
<evidence type="ECO:0000256" key="2">
    <source>
        <dbReference type="ARBA" id="ARBA00022448"/>
    </source>
</evidence>
<proteinExistence type="inferred from homology"/>
<reference evidence="7 8" key="1">
    <citation type="submission" date="2020-10" db="EMBL/GenBank/DDBJ databases">
        <title>Ca. Dormibacterota MAGs.</title>
        <authorList>
            <person name="Montgomery K."/>
        </authorList>
    </citation>
    <scope>NUCLEOTIDE SEQUENCE [LARGE SCALE GENOMIC DNA]</scope>
    <source>
        <strain evidence="7">SC8811_S16_3</strain>
    </source>
</reference>
<dbReference type="Gene3D" id="3.40.50.300">
    <property type="entry name" value="P-loop containing nucleotide triphosphate hydrolases"/>
    <property type="match status" value="1"/>
</dbReference>
<dbReference type="RefSeq" id="WP_338177757.1">
    <property type="nucleotide sequence ID" value="NZ_JAEKNQ010000024.1"/>
</dbReference>
<organism evidence="7 8">
    <name type="scientific">Candidatus Dormiibacter inghamiae</name>
    <dbReference type="NCBI Taxonomy" id="3127013"/>
    <lineage>
        <taxon>Bacteria</taxon>
        <taxon>Bacillati</taxon>
        <taxon>Candidatus Dormiibacterota</taxon>
        <taxon>Candidatus Dormibacteria</taxon>
        <taxon>Candidatus Dormibacterales</taxon>
        <taxon>Candidatus Dormibacteraceae</taxon>
        <taxon>Candidatus Dormiibacter</taxon>
    </lineage>
</organism>
<feature type="domain" description="ABC transporter" evidence="6">
    <location>
        <begin position="4"/>
        <end position="236"/>
    </location>
</feature>
<dbReference type="EMBL" id="JAEKNQ010000024">
    <property type="protein sequence ID" value="MBJ7602803.1"/>
    <property type="molecule type" value="Genomic_DNA"/>
</dbReference>
<dbReference type="Proteomes" id="UP000620075">
    <property type="component" value="Unassembled WGS sequence"/>
</dbReference>
<dbReference type="PANTHER" id="PTHR43820:SF4">
    <property type="entry name" value="HIGH-AFFINITY BRANCHED-CHAIN AMINO ACID TRANSPORT ATP-BINDING PROTEIN LIVF"/>
    <property type="match status" value="1"/>
</dbReference>
<comment type="caution">
    <text evidence="7">The sequence shown here is derived from an EMBL/GenBank/DDBJ whole genome shotgun (WGS) entry which is preliminary data.</text>
</comment>
<evidence type="ECO:0000256" key="5">
    <source>
        <dbReference type="ARBA" id="ARBA00022970"/>
    </source>
</evidence>
<protein>
    <submittedName>
        <fullName evidence="7">ABC transporter ATP-binding protein</fullName>
    </submittedName>
</protein>
<dbReference type="GO" id="GO:0015658">
    <property type="term" value="F:branched-chain amino acid transmembrane transporter activity"/>
    <property type="evidence" value="ECO:0007669"/>
    <property type="project" value="TreeGrafter"/>
</dbReference>
<dbReference type="GO" id="GO:0016887">
    <property type="term" value="F:ATP hydrolysis activity"/>
    <property type="evidence" value="ECO:0007669"/>
    <property type="project" value="InterPro"/>
</dbReference>